<proteinExistence type="predicted"/>
<dbReference type="EMBL" id="KZ852065">
    <property type="protein sequence ID" value="RDH29828.1"/>
    <property type="molecule type" value="Genomic_DNA"/>
</dbReference>
<name>A0A3F3PSM6_9EURO</name>
<dbReference type="GeneID" id="38135844"/>
<dbReference type="Proteomes" id="UP000253729">
    <property type="component" value="Unassembled WGS sequence"/>
</dbReference>
<evidence type="ECO:0000313" key="2">
    <source>
        <dbReference type="Proteomes" id="UP000253729"/>
    </source>
</evidence>
<evidence type="ECO:0000313" key="1">
    <source>
        <dbReference type="EMBL" id="RDH29828.1"/>
    </source>
</evidence>
<accession>A0A3F3PSM6</accession>
<dbReference type="RefSeq" id="XP_026622850.1">
    <property type="nucleotide sequence ID" value="XM_026767488.1"/>
</dbReference>
<dbReference type="AlphaFoldDB" id="A0A3F3PSM6"/>
<gene>
    <name evidence="1" type="ORF">BDQ94DRAFT_149946</name>
</gene>
<sequence>MSKRLTKINSFGPWQEKQRHVIDHPSPWDGRCRKDLPEILYLMSEWIELSLWTDNWSAHALSFTSDTSNSGAYRTSTPDSGPDFEIVHICIIIAASRGGMKKLQRVRTEVHLTS</sequence>
<protein>
    <submittedName>
        <fullName evidence="1">Uncharacterized protein</fullName>
    </submittedName>
</protein>
<reference evidence="1 2" key="1">
    <citation type="submission" date="2018-07" db="EMBL/GenBank/DDBJ databases">
        <title>The genomes of Aspergillus section Nigri reveals drivers in fungal speciation.</title>
        <authorList>
            <consortium name="DOE Joint Genome Institute"/>
            <person name="Vesth T.C."/>
            <person name="Nybo J."/>
            <person name="Theobald S."/>
            <person name="Brandl J."/>
            <person name="Frisvad J.C."/>
            <person name="Nielsen K.F."/>
            <person name="Lyhne E.K."/>
            <person name="Kogle M.E."/>
            <person name="Kuo A."/>
            <person name="Riley R."/>
            <person name="Clum A."/>
            <person name="Nolan M."/>
            <person name="Lipzen A."/>
            <person name="Salamov A."/>
            <person name="Henrissat B."/>
            <person name="Wiebenga A."/>
            <person name="De vries R.P."/>
            <person name="Grigoriev I.V."/>
            <person name="Mortensen U.H."/>
            <person name="Andersen M.R."/>
            <person name="Baker S.E."/>
        </authorList>
    </citation>
    <scope>NUCLEOTIDE SEQUENCE [LARGE SCALE GENOMIC DNA]</scope>
    <source>
        <strain evidence="1 2">CBS 139.54b</strain>
    </source>
</reference>
<keyword evidence="2" id="KW-1185">Reference proteome</keyword>
<organism evidence="1 2">
    <name type="scientific">Aspergillus welwitschiae</name>
    <dbReference type="NCBI Taxonomy" id="1341132"/>
    <lineage>
        <taxon>Eukaryota</taxon>
        <taxon>Fungi</taxon>
        <taxon>Dikarya</taxon>
        <taxon>Ascomycota</taxon>
        <taxon>Pezizomycotina</taxon>
        <taxon>Eurotiomycetes</taxon>
        <taxon>Eurotiomycetidae</taxon>
        <taxon>Eurotiales</taxon>
        <taxon>Aspergillaceae</taxon>
        <taxon>Aspergillus</taxon>
        <taxon>Aspergillus subgen. Circumdati</taxon>
    </lineage>
</organism>